<evidence type="ECO:0000256" key="1">
    <source>
        <dbReference type="ARBA" id="ARBA00004477"/>
    </source>
</evidence>
<sequence length="601" mass="67347">MQFGSSSSRRTTSARNGVISGSVWESRMKVDEVKGGIKVFNGDGANSVGGTDQKKKENSVRGGGAGNGGDQCGSSLQVYRRLKRNQSGGETEKNRKTMKSEHVEGIERNPIQLRKTRSDGIEKNPIQTIRKTRSDESRNSKDFGVIKDKTISISSSNVGQIRNKKPVVDYDDDDDDDGVDGDQEDEGEEEEEKENEDLDEEREIEIENKNYDVKEVNIEEQKQPKRVVNEENKNQMSQELVVLPICSSVSKKSPKVIDHPVNDPDLKNPPSKKSCSVKEINIEEQKPKKVVIEEKKLNQIHKTTLSNSSRVSKQPPPAINYPVTDPNPTKVPPSSDEFERFPESQNNLQNIVDLVMWRDVSKSTLVFGFGSFVLLSSSFTKDLNFSLISAVSYMGLLYLAAIFLYKSIICRGAIDFEDSSKNLVGEEEAIWLLKMILPYLNEFLLKLRSLFSGDPATTMKLAVLLFILARCGSSITIWKVAKLGFFGVFTVPKICSSYSTQLTGYGKFWIRRFRDAWDSCSHKKAVALAGFTLVWNLSSIVARIWAVFMLIVAVRYYQQSILINDGWGAEEEVVVVNGDDSYQIQDGGPITVEVVKEKKSW</sequence>
<accession>A0A200QFK5</accession>
<dbReference type="InterPro" id="IPR003388">
    <property type="entry name" value="Reticulon"/>
</dbReference>
<organism evidence="9 10">
    <name type="scientific">Macleaya cordata</name>
    <name type="common">Five-seeded plume-poppy</name>
    <name type="synonym">Bocconia cordata</name>
    <dbReference type="NCBI Taxonomy" id="56857"/>
    <lineage>
        <taxon>Eukaryota</taxon>
        <taxon>Viridiplantae</taxon>
        <taxon>Streptophyta</taxon>
        <taxon>Embryophyta</taxon>
        <taxon>Tracheophyta</taxon>
        <taxon>Spermatophyta</taxon>
        <taxon>Magnoliopsida</taxon>
        <taxon>Ranunculales</taxon>
        <taxon>Papaveraceae</taxon>
        <taxon>Papaveroideae</taxon>
        <taxon>Macleaya</taxon>
    </lineage>
</organism>
<feature type="compositionally biased region" description="Basic and acidic residues" evidence="7">
    <location>
        <begin position="132"/>
        <end position="150"/>
    </location>
</feature>
<evidence type="ECO:0000256" key="4">
    <source>
        <dbReference type="ARBA" id="ARBA00022989"/>
    </source>
</evidence>
<feature type="compositionally biased region" description="Low complexity" evidence="7">
    <location>
        <begin position="1"/>
        <end position="13"/>
    </location>
</feature>
<dbReference type="OMA" id="VVAFRYY"/>
<dbReference type="InterPro" id="IPR044647">
    <property type="entry name" value="RTNLB17/18/21"/>
</dbReference>
<dbReference type="EMBL" id="MVGT01002161">
    <property type="protein sequence ID" value="OVA09232.1"/>
    <property type="molecule type" value="Genomic_DNA"/>
</dbReference>
<dbReference type="PANTHER" id="PTHR46626:SF1">
    <property type="entry name" value="RETICULON-LIKE PROTEIN B21"/>
    <property type="match status" value="1"/>
</dbReference>
<protein>
    <recommendedName>
        <fullName evidence="6">Reticulon-like protein</fullName>
    </recommendedName>
</protein>
<dbReference type="PANTHER" id="PTHR46626">
    <property type="entry name" value="RETICULON-LIKE PROTEIN B17"/>
    <property type="match status" value="1"/>
</dbReference>
<reference evidence="9 10" key="1">
    <citation type="journal article" date="2017" name="Mol. Plant">
        <title>The Genome of Medicinal Plant Macleaya cordata Provides New Insights into Benzylisoquinoline Alkaloids Metabolism.</title>
        <authorList>
            <person name="Liu X."/>
            <person name="Liu Y."/>
            <person name="Huang P."/>
            <person name="Ma Y."/>
            <person name="Qing Z."/>
            <person name="Tang Q."/>
            <person name="Cao H."/>
            <person name="Cheng P."/>
            <person name="Zheng Y."/>
            <person name="Yuan Z."/>
            <person name="Zhou Y."/>
            <person name="Liu J."/>
            <person name="Tang Z."/>
            <person name="Zhuo Y."/>
            <person name="Zhang Y."/>
            <person name="Yu L."/>
            <person name="Huang J."/>
            <person name="Yang P."/>
            <person name="Peng Q."/>
            <person name="Zhang J."/>
            <person name="Jiang W."/>
            <person name="Zhang Z."/>
            <person name="Lin K."/>
            <person name="Ro D.K."/>
            <person name="Chen X."/>
            <person name="Xiong X."/>
            <person name="Shang Y."/>
            <person name="Huang S."/>
            <person name="Zeng J."/>
        </authorList>
    </citation>
    <scope>NUCLEOTIDE SEQUENCE [LARGE SCALE GENOMIC DNA]</scope>
    <source>
        <strain evidence="10">cv. BLH2017</strain>
        <tissue evidence="9">Root</tissue>
    </source>
</reference>
<dbReference type="FunCoup" id="A0A200QFK5">
    <property type="interactions" value="48"/>
</dbReference>
<evidence type="ECO:0000259" key="8">
    <source>
        <dbReference type="PROSITE" id="PS50845"/>
    </source>
</evidence>
<dbReference type="InParanoid" id="A0A200QFK5"/>
<evidence type="ECO:0000256" key="6">
    <source>
        <dbReference type="RuleBase" id="RU363132"/>
    </source>
</evidence>
<keyword evidence="2 6" id="KW-0812">Transmembrane</keyword>
<keyword evidence="10" id="KW-1185">Reference proteome</keyword>
<keyword evidence="5 6" id="KW-0472">Membrane</keyword>
<comment type="subcellular location">
    <subcellularLocation>
        <location evidence="1 6">Endoplasmic reticulum membrane</location>
        <topology evidence="1 6">Multi-pass membrane protein</topology>
    </subcellularLocation>
</comment>
<proteinExistence type="predicted"/>
<feature type="compositionally biased region" description="Gly residues" evidence="7">
    <location>
        <begin position="61"/>
        <end position="71"/>
    </location>
</feature>
<feature type="compositionally biased region" description="Basic and acidic residues" evidence="7">
    <location>
        <begin position="255"/>
        <end position="266"/>
    </location>
</feature>
<feature type="region of interest" description="Disordered" evidence="7">
    <location>
        <begin position="306"/>
        <end position="339"/>
    </location>
</feature>
<keyword evidence="4 6" id="KW-1133">Transmembrane helix</keyword>
<feature type="region of interest" description="Disordered" evidence="7">
    <location>
        <begin position="253"/>
        <end position="275"/>
    </location>
</feature>
<feature type="compositionally biased region" description="Basic and acidic residues" evidence="7">
    <location>
        <begin position="90"/>
        <end position="107"/>
    </location>
</feature>
<feature type="transmembrane region" description="Helical" evidence="6">
    <location>
        <begin position="533"/>
        <end position="554"/>
    </location>
</feature>
<dbReference type="GO" id="GO:0005789">
    <property type="term" value="C:endoplasmic reticulum membrane"/>
    <property type="evidence" value="ECO:0007669"/>
    <property type="project" value="UniProtKB-SubCell"/>
</dbReference>
<evidence type="ECO:0000256" key="3">
    <source>
        <dbReference type="ARBA" id="ARBA00022824"/>
    </source>
</evidence>
<evidence type="ECO:0000313" key="10">
    <source>
        <dbReference type="Proteomes" id="UP000195402"/>
    </source>
</evidence>
<evidence type="ECO:0000256" key="2">
    <source>
        <dbReference type="ARBA" id="ARBA00022692"/>
    </source>
</evidence>
<dbReference type="AlphaFoldDB" id="A0A200QFK5"/>
<feature type="transmembrane region" description="Helical" evidence="6">
    <location>
        <begin position="385"/>
        <end position="405"/>
    </location>
</feature>
<feature type="compositionally biased region" description="Polar residues" evidence="7">
    <location>
        <begin position="151"/>
        <end position="160"/>
    </location>
</feature>
<dbReference type="OrthoDB" id="567788at2759"/>
<dbReference type="Proteomes" id="UP000195402">
    <property type="component" value="Unassembled WGS sequence"/>
</dbReference>
<name>A0A200QFK5_MACCD</name>
<feature type="region of interest" description="Disordered" evidence="7">
    <location>
        <begin position="1"/>
        <end position="25"/>
    </location>
</feature>
<dbReference type="STRING" id="56857.A0A200QFK5"/>
<dbReference type="Pfam" id="PF02453">
    <property type="entry name" value="Reticulon"/>
    <property type="match status" value="1"/>
</dbReference>
<evidence type="ECO:0000256" key="7">
    <source>
        <dbReference type="SAM" id="MobiDB-lite"/>
    </source>
</evidence>
<keyword evidence="3 6" id="KW-0256">Endoplasmic reticulum</keyword>
<feature type="domain" description="Reticulon" evidence="8">
    <location>
        <begin position="351"/>
        <end position="505"/>
    </location>
</feature>
<feature type="compositionally biased region" description="Acidic residues" evidence="7">
    <location>
        <begin position="169"/>
        <end position="204"/>
    </location>
</feature>
<gene>
    <name evidence="9" type="ORF">BVC80_1785g10</name>
</gene>
<evidence type="ECO:0000256" key="5">
    <source>
        <dbReference type="ARBA" id="ARBA00023136"/>
    </source>
</evidence>
<comment type="caution">
    <text evidence="9">The sequence shown here is derived from an EMBL/GenBank/DDBJ whole genome shotgun (WGS) entry which is preliminary data.</text>
</comment>
<feature type="region of interest" description="Disordered" evidence="7">
    <location>
        <begin position="37"/>
        <end position="209"/>
    </location>
</feature>
<dbReference type="PROSITE" id="PS50845">
    <property type="entry name" value="RETICULON"/>
    <property type="match status" value="1"/>
</dbReference>
<evidence type="ECO:0000313" key="9">
    <source>
        <dbReference type="EMBL" id="OVA09232.1"/>
    </source>
</evidence>